<dbReference type="EMBL" id="CM043798">
    <property type="protein sequence ID" value="KAI4814511.1"/>
    <property type="molecule type" value="Genomic_DNA"/>
</dbReference>
<comment type="caution">
    <text evidence="1">The sequence shown here is derived from an EMBL/GenBank/DDBJ whole genome shotgun (WGS) entry which is preliminary data.</text>
</comment>
<sequence length="203" mass="22355">MRRKEKRLLQFAGLLIAALLFLPNVGLWSLYRDRVFDNSPDTVEGPGGIPQIQVGARPWVARCSGEVLIRNMSLVSPCNNYRQKSYKCYSVCSLQQYQRTAAYFPLPNSSPPNTINIYIPLLLTLLESVSSPGSSHKADVDSLLAAEAALYACQGSAAPDQCTEPNEGQVQQTACGYGMLSLSENKILQQHSAYIFFTLTPTM</sequence>
<organism evidence="1 2">
    <name type="scientific">Chaenocephalus aceratus</name>
    <name type="common">Blackfin icefish</name>
    <name type="synonym">Chaenichthys aceratus</name>
    <dbReference type="NCBI Taxonomy" id="36190"/>
    <lineage>
        <taxon>Eukaryota</taxon>
        <taxon>Metazoa</taxon>
        <taxon>Chordata</taxon>
        <taxon>Craniata</taxon>
        <taxon>Vertebrata</taxon>
        <taxon>Euteleostomi</taxon>
        <taxon>Actinopterygii</taxon>
        <taxon>Neopterygii</taxon>
        <taxon>Teleostei</taxon>
        <taxon>Neoteleostei</taxon>
        <taxon>Acanthomorphata</taxon>
        <taxon>Eupercaria</taxon>
        <taxon>Perciformes</taxon>
        <taxon>Notothenioidei</taxon>
        <taxon>Channichthyidae</taxon>
        <taxon>Chaenocephalus</taxon>
    </lineage>
</organism>
<dbReference type="Proteomes" id="UP001057452">
    <property type="component" value="Chromosome 14"/>
</dbReference>
<evidence type="ECO:0000313" key="2">
    <source>
        <dbReference type="Proteomes" id="UP001057452"/>
    </source>
</evidence>
<evidence type="ECO:0000313" key="1">
    <source>
        <dbReference type="EMBL" id="KAI4814511.1"/>
    </source>
</evidence>
<gene>
    <name evidence="1" type="ORF">KUCAC02_003703</name>
</gene>
<name>A0ACB9WN32_CHAAC</name>
<reference evidence="1" key="1">
    <citation type="submission" date="2022-05" db="EMBL/GenBank/DDBJ databases">
        <title>Chromosome-level genome of Chaenocephalus aceratus.</title>
        <authorList>
            <person name="Park H."/>
        </authorList>
    </citation>
    <scope>NUCLEOTIDE SEQUENCE</scope>
    <source>
        <tissue evidence="1">Muscle</tissue>
    </source>
</reference>
<proteinExistence type="predicted"/>
<protein>
    <submittedName>
        <fullName evidence="1">Uncharacterized protein</fullName>
    </submittedName>
</protein>
<keyword evidence="2" id="KW-1185">Reference proteome</keyword>
<accession>A0ACB9WN32</accession>
<feature type="non-terminal residue" evidence="1">
    <location>
        <position position="203"/>
    </location>
</feature>